<dbReference type="EMBL" id="OU015584">
    <property type="protein sequence ID" value="CAG5076351.1"/>
    <property type="molecule type" value="Genomic_DNA"/>
</dbReference>
<dbReference type="PANTHER" id="PTHR18895">
    <property type="entry name" value="HEMK METHYLTRANSFERASE"/>
    <property type="match status" value="1"/>
</dbReference>
<dbReference type="SUPFAM" id="SSF53335">
    <property type="entry name" value="S-adenosyl-L-methionine-dependent methyltransferases"/>
    <property type="match status" value="1"/>
</dbReference>
<evidence type="ECO:0000313" key="4">
    <source>
        <dbReference type="EMBL" id="CAG5076351.1"/>
    </source>
</evidence>
<name>A0A916NPC2_9FLAO</name>
<evidence type="ECO:0000313" key="5">
    <source>
        <dbReference type="Proteomes" id="UP000683507"/>
    </source>
</evidence>
<keyword evidence="4" id="KW-0808">Transferase</keyword>
<dbReference type="Pfam" id="PF05175">
    <property type="entry name" value="MTS"/>
    <property type="match status" value="1"/>
</dbReference>
<dbReference type="InterPro" id="IPR002052">
    <property type="entry name" value="DNA_methylase_N6_adenine_CS"/>
</dbReference>
<dbReference type="CDD" id="cd02440">
    <property type="entry name" value="AdoMet_MTases"/>
    <property type="match status" value="1"/>
</dbReference>
<dbReference type="GO" id="GO:0003676">
    <property type="term" value="F:nucleic acid binding"/>
    <property type="evidence" value="ECO:0007669"/>
    <property type="project" value="InterPro"/>
</dbReference>
<feature type="domain" description="Methyltransferase small" evidence="3">
    <location>
        <begin position="29"/>
        <end position="136"/>
    </location>
</feature>
<dbReference type="InterPro" id="IPR050320">
    <property type="entry name" value="N5-glutamine_MTase"/>
</dbReference>
<dbReference type="PANTHER" id="PTHR18895:SF74">
    <property type="entry name" value="MTRF1L RELEASE FACTOR GLUTAMINE METHYLTRANSFERASE"/>
    <property type="match status" value="1"/>
</dbReference>
<evidence type="ECO:0000256" key="1">
    <source>
        <dbReference type="ARBA" id="ARBA00022603"/>
    </source>
</evidence>
<proteinExistence type="predicted"/>
<dbReference type="GO" id="GO:0052914">
    <property type="term" value="F:16S rRNA (guanine(1207)-N(2))-methyltransferase activity"/>
    <property type="evidence" value="ECO:0007669"/>
    <property type="project" value="UniProtKB-EC"/>
</dbReference>
<keyword evidence="1 4" id="KW-0489">Methyltransferase</keyword>
<keyword evidence="5" id="KW-1185">Reference proteome</keyword>
<gene>
    <name evidence="4" type="primary">rsmC</name>
    <name evidence="4" type="ORF">CRYO30217_00079</name>
</gene>
<dbReference type="AlphaFoldDB" id="A0A916NPC2"/>
<accession>A0A916NPC2</accession>
<dbReference type="KEGG" id="ptan:CRYO30217_00079"/>
<organism evidence="4 5">
    <name type="scientific">Parvicella tangerina</name>
    <dbReference type="NCBI Taxonomy" id="2829795"/>
    <lineage>
        <taxon>Bacteria</taxon>
        <taxon>Pseudomonadati</taxon>
        <taxon>Bacteroidota</taxon>
        <taxon>Flavobacteriia</taxon>
        <taxon>Flavobacteriales</taxon>
        <taxon>Parvicellaceae</taxon>
        <taxon>Parvicella</taxon>
    </lineage>
</organism>
<dbReference type="InterPro" id="IPR007848">
    <property type="entry name" value="Small_mtfrase_dom"/>
</dbReference>
<dbReference type="Gene3D" id="3.40.50.150">
    <property type="entry name" value="Vaccinia Virus protein VP39"/>
    <property type="match status" value="1"/>
</dbReference>
<dbReference type="Proteomes" id="UP000683507">
    <property type="component" value="Chromosome"/>
</dbReference>
<sequence>MIKKLSEKYQQWNYFRKSKKTQAYSFKGIKIKILPGVFSPEGTRTTELFASYLLNEDWNKKKVLELGAGSGLLSFLLCQKGAEVTASDISENAIDGIKQNSQALDLNVHAINSNLFEKLNERFDIIIINPPFFQKDPKSIAESAWYCGKNFDYFIALFEQFSQRDLKEQIWMILSENADIEMIESIALSKGLAIQDKVNLETHDEKHVVFKISNK</sequence>
<evidence type="ECO:0000256" key="2">
    <source>
        <dbReference type="ARBA" id="ARBA00022691"/>
    </source>
</evidence>
<dbReference type="EC" id="2.1.1.172" evidence="4"/>
<reference evidence="4" key="1">
    <citation type="submission" date="2021-04" db="EMBL/GenBank/DDBJ databases">
        <authorList>
            <person name="Rodrigo-Torres L."/>
            <person name="Arahal R. D."/>
            <person name="Lucena T."/>
        </authorList>
    </citation>
    <scope>NUCLEOTIDE SEQUENCE</scope>
    <source>
        <strain evidence="4">AS29M-1</strain>
    </source>
</reference>
<protein>
    <submittedName>
        <fullName evidence="4">Ribosomal RNA small subunit methyltransferase C</fullName>
        <ecNumber evidence="4">2.1.1.172</ecNumber>
    </submittedName>
</protein>
<dbReference type="InterPro" id="IPR029063">
    <property type="entry name" value="SAM-dependent_MTases_sf"/>
</dbReference>
<keyword evidence="2" id="KW-0949">S-adenosyl-L-methionine</keyword>
<dbReference type="PROSITE" id="PS00092">
    <property type="entry name" value="N6_MTASE"/>
    <property type="match status" value="1"/>
</dbReference>
<evidence type="ECO:0000259" key="3">
    <source>
        <dbReference type="Pfam" id="PF05175"/>
    </source>
</evidence>